<dbReference type="Gene3D" id="3.30.70.270">
    <property type="match status" value="1"/>
</dbReference>
<sequence length="304" mass="34779">MVKEVQQLAKRITALSRFLFWSTETTVPIFNTLKNEDTFTWTTESEEAFLRLKVLLASPSFLMKPMPDIPLLIYISVVDDAVSATIVQEKEGKQYPVYFTRKVLQDVERRYQKIEKAALTFIIAFRKLRPYFQGYLSRGHVKAQALADFIIEMAVSGLVIEESGGWLLSVNEASNQSRSGARVILEGPNWVLIEQSLHFEFKATNNQAEYETLLAGMRLAKELEAKTLTTKSDSKCITSQVNREYQTRDPQLIKYLERATGMAATFEKFTLYHVPGNKTRELTCYRSSPPHTGEECNGWSYMRA</sequence>
<reference evidence="3" key="1">
    <citation type="submission" date="2018-05" db="EMBL/GenBank/DDBJ databases">
        <title>Draft genome of Mucuna pruriens seed.</title>
        <authorList>
            <person name="Nnadi N.E."/>
            <person name="Vos R."/>
            <person name="Hasami M.H."/>
            <person name="Devisetty U.K."/>
            <person name="Aguiy J.C."/>
        </authorList>
    </citation>
    <scope>NUCLEOTIDE SEQUENCE [LARGE SCALE GENOMIC DNA]</scope>
    <source>
        <strain evidence="3">JCA_2017</strain>
    </source>
</reference>
<dbReference type="SUPFAM" id="SSF53098">
    <property type="entry name" value="Ribonuclease H-like"/>
    <property type="match status" value="1"/>
</dbReference>
<accession>A0A371GSW8</accession>
<dbReference type="AlphaFoldDB" id="A0A371GSW8"/>
<dbReference type="SUPFAM" id="SSF56672">
    <property type="entry name" value="DNA/RNA polymerases"/>
    <property type="match status" value="1"/>
</dbReference>
<dbReference type="Gene3D" id="3.30.420.10">
    <property type="entry name" value="Ribonuclease H-like superfamily/Ribonuclease H"/>
    <property type="match status" value="1"/>
</dbReference>
<comment type="caution">
    <text evidence="3">The sequence shown here is derived from an EMBL/GenBank/DDBJ whole genome shotgun (WGS) entry which is preliminary data.</text>
</comment>
<dbReference type="Pfam" id="PF17919">
    <property type="entry name" value="RT_RNaseH_2"/>
    <property type="match status" value="1"/>
</dbReference>
<dbReference type="PANTHER" id="PTHR48475:SF2">
    <property type="entry name" value="RIBONUCLEASE H"/>
    <property type="match status" value="1"/>
</dbReference>
<name>A0A371GSW8_MUCPR</name>
<dbReference type="InterPro" id="IPR041577">
    <property type="entry name" value="RT_RNaseH_2"/>
</dbReference>
<feature type="non-terminal residue" evidence="3">
    <location>
        <position position="1"/>
    </location>
</feature>
<dbReference type="EMBL" id="QJKJ01004563">
    <property type="protein sequence ID" value="RDX93642.1"/>
    <property type="molecule type" value="Genomic_DNA"/>
</dbReference>
<feature type="domain" description="RNase H type-1" evidence="1">
    <location>
        <begin position="175"/>
        <end position="275"/>
    </location>
</feature>
<gene>
    <name evidence="3" type="primary">NYNRIN</name>
    <name evidence="3" type="ORF">CR513_24060</name>
</gene>
<evidence type="ECO:0000259" key="1">
    <source>
        <dbReference type="Pfam" id="PF13456"/>
    </source>
</evidence>
<organism evidence="3 4">
    <name type="scientific">Mucuna pruriens</name>
    <name type="common">Velvet bean</name>
    <name type="synonym">Dolichos pruriens</name>
    <dbReference type="NCBI Taxonomy" id="157652"/>
    <lineage>
        <taxon>Eukaryota</taxon>
        <taxon>Viridiplantae</taxon>
        <taxon>Streptophyta</taxon>
        <taxon>Embryophyta</taxon>
        <taxon>Tracheophyta</taxon>
        <taxon>Spermatophyta</taxon>
        <taxon>Magnoliopsida</taxon>
        <taxon>eudicotyledons</taxon>
        <taxon>Gunneridae</taxon>
        <taxon>Pentapetalae</taxon>
        <taxon>rosids</taxon>
        <taxon>fabids</taxon>
        <taxon>Fabales</taxon>
        <taxon>Fabaceae</taxon>
        <taxon>Papilionoideae</taxon>
        <taxon>50 kb inversion clade</taxon>
        <taxon>NPAAA clade</taxon>
        <taxon>indigoferoid/millettioid clade</taxon>
        <taxon>Phaseoleae</taxon>
        <taxon>Mucuna</taxon>
    </lineage>
</organism>
<dbReference type="GO" id="GO:0003676">
    <property type="term" value="F:nucleic acid binding"/>
    <property type="evidence" value="ECO:0007669"/>
    <property type="project" value="InterPro"/>
</dbReference>
<dbReference type="GO" id="GO:0004523">
    <property type="term" value="F:RNA-DNA hybrid ribonuclease activity"/>
    <property type="evidence" value="ECO:0007669"/>
    <property type="project" value="InterPro"/>
</dbReference>
<protein>
    <submittedName>
        <fullName evidence="3">Protein NYNRIN</fullName>
    </submittedName>
</protein>
<feature type="domain" description="Reverse transcriptase/retrotransposon-derived protein RNase H-like" evidence="2">
    <location>
        <begin position="41"/>
        <end position="134"/>
    </location>
</feature>
<keyword evidence="4" id="KW-1185">Reference proteome</keyword>
<proteinExistence type="predicted"/>
<dbReference type="CDD" id="cd09279">
    <property type="entry name" value="RNase_HI_like"/>
    <property type="match status" value="1"/>
</dbReference>
<evidence type="ECO:0000313" key="3">
    <source>
        <dbReference type="EMBL" id="RDX93642.1"/>
    </source>
</evidence>
<dbReference type="Pfam" id="PF13456">
    <property type="entry name" value="RVT_3"/>
    <property type="match status" value="1"/>
</dbReference>
<dbReference type="PANTHER" id="PTHR48475">
    <property type="entry name" value="RIBONUCLEASE H"/>
    <property type="match status" value="1"/>
</dbReference>
<evidence type="ECO:0000313" key="4">
    <source>
        <dbReference type="Proteomes" id="UP000257109"/>
    </source>
</evidence>
<dbReference type="InterPro" id="IPR002156">
    <property type="entry name" value="RNaseH_domain"/>
</dbReference>
<dbReference type="InterPro" id="IPR012337">
    <property type="entry name" value="RNaseH-like_sf"/>
</dbReference>
<dbReference type="InterPro" id="IPR043502">
    <property type="entry name" value="DNA/RNA_pol_sf"/>
</dbReference>
<dbReference type="OrthoDB" id="2016287at2759"/>
<dbReference type="STRING" id="157652.A0A371GSW8"/>
<dbReference type="Proteomes" id="UP000257109">
    <property type="component" value="Unassembled WGS sequence"/>
</dbReference>
<evidence type="ECO:0000259" key="2">
    <source>
        <dbReference type="Pfam" id="PF17919"/>
    </source>
</evidence>
<dbReference type="InterPro" id="IPR036397">
    <property type="entry name" value="RNaseH_sf"/>
</dbReference>
<dbReference type="InterPro" id="IPR043128">
    <property type="entry name" value="Rev_trsase/Diguanyl_cyclase"/>
</dbReference>